<name>A0A1W1DYI8_9ZZZZ</name>
<protein>
    <submittedName>
        <fullName evidence="1">Uncharacterized protein</fullName>
    </submittedName>
</protein>
<dbReference type="EMBL" id="FPHY01000085">
    <property type="protein sequence ID" value="SFV86526.1"/>
    <property type="molecule type" value="Genomic_DNA"/>
</dbReference>
<dbReference type="AlphaFoldDB" id="A0A1W1DYI8"/>
<gene>
    <name evidence="1" type="ORF">MNB_SUP05-SYMBIONT-4-437</name>
</gene>
<evidence type="ECO:0000313" key="1">
    <source>
        <dbReference type="EMBL" id="SFV86526.1"/>
    </source>
</evidence>
<proteinExistence type="predicted"/>
<reference evidence="1" key="1">
    <citation type="submission" date="2016-10" db="EMBL/GenBank/DDBJ databases">
        <authorList>
            <person name="de Groot N.N."/>
        </authorList>
    </citation>
    <scope>NUCLEOTIDE SEQUENCE</scope>
</reference>
<sequence>MNNHQKSTFHPLGDFLNPALALLGLGLRKSPSGQKLNFANHPYLCKGLMENQS</sequence>
<organism evidence="1">
    <name type="scientific">hydrothermal vent metagenome</name>
    <dbReference type="NCBI Taxonomy" id="652676"/>
    <lineage>
        <taxon>unclassified sequences</taxon>
        <taxon>metagenomes</taxon>
        <taxon>ecological metagenomes</taxon>
    </lineage>
</organism>
<accession>A0A1W1DYI8</accession>